<dbReference type="AlphaFoldDB" id="A0AAD8ELD0"/>
<keyword evidence="2" id="KW-1133">Transmembrane helix</keyword>
<evidence type="ECO:0000256" key="2">
    <source>
        <dbReference type="SAM" id="Phobius"/>
    </source>
</evidence>
<feature type="transmembrane region" description="Helical" evidence="2">
    <location>
        <begin position="20"/>
        <end position="39"/>
    </location>
</feature>
<gene>
    <name evidence="3" type="ORF">L9F63_014141</name>
</gene>
<dbReference type="InterPro" id="IPR037764">
    <property type="entry name" value="CEBPZOS"/>
</dbReference>
<keyword evidence="2" id="KW-0472">Membrane</keyword>
<evidence type="ECO:0000313" key="3">
    <source>
        <dbReference type="EMBL" id="KAJ9594416.1"/>
    </source>
</evidence>
<feature type="region of interest" description="Disordered" evidence="1">
    <location>
        <begin position="111"/>
        <end position="136"/>
    </location>
</feature>
<dbReference type="PANTHER" id="PTHR38001">
    <property type="entry name" value="PROTEIN CEBPZOS"/>
    <property type="match status" value="1"/>
</dbReference>
<dbReference type="PANTHER" id="PTHR38001:SF1">
    <property type="entry name" value="PROTEIN CEBPZOS"/>
    <property type="match status" value="1"/>
</dbReference>
<protein>
    <submittedName>
        <fullName evidence="3">Uncharacterized protein</fullName>
    </submittedName>
</protein>
<evidence type="ECO:0000256" key="1">
    <source>
        <dbReference type="SAM" id="MobiDB-lite"/>
    </source>
</evidence>
<name>A0AAD8ELD0_DIPPU</name>
<keyword evidence="2" id="KW-0812">Transmembrane</keyword>
<dbReference type="EMBL" id="JASPKZ010003046">
    <property type="protein sequence ID" value="KAJ9594416.1"/>
    <property type="molecule type" value="Genomic_DNA"/>
</dbReference>
<keyword evidence="4" id="KW-1185">Reference proteome</keyword>
<reference evidence="3" key="1">
    <citation type="journal article" date="2023" name="IScience">
        <title>Live-bearing cockroach genome reveals convergent evolutionary mechanisms linked to viviparity in insects and beyond.</title>
        <authorList>
            <person name="Fouks B."/>
            <person name="Harrison M.C."/>
            <person name="Mikhailova A.A."/>
            <person name="Marchal E."/>
            <person name="English S."/>
            <person name="Carruthers M."/>
            <person name="Jennings E.C."/>
            <person name="Chiamaka E.L."/>
            <person name="Frigard R.A."/>
            <person name="Pippel M."/>
            <person name="Attardo G.M."/>
            <person name="Benoit J.B."/>
            <person name="Bornberg-Bauer E."/>
            <person name="Tobe S.S."/>
        </authorList>
    </citation>
    <scope>NUCLEOTIDE SEQUENCE</scope>
    <source>
        <strain evidence="3">Stay&amp;Tobe</strain>
    </source>
</reference>
<sequence length="136" mass="15919">MLRKKQDPLFIKNIRLGAKVLLVAEGILFAVSYGIWYRMNTSRDFRLYMHNNYSSILEGYYKLGETLSSDSRPISIRQLDLQLPSNYSVNNSESFKKRQAIVEALRRAAEDKEPMYRQTKEQIDARRAEDPTKKKP</sequence>
<dbReference type="Proteomes" id="UP001233999">
    <property type="component" value="Unassembled WGS sequence"/>
</dbReference>
<comment type="caution">
    <text evidence="3">The sequence shown here is derived from an EMBL/GenBank/DDBJ whole genome shotgun (WGS) entry which is preliminary data.</text>
</comment>
<evidence type="ECO:0000313" key="4">
    <source>
        <dbReference type="Proteomes" id="UP001233999"/>
    </source>
</evidence>
<organism evidence="3 4">
    <name type="scientific">Diploptera punctata</name>
    <name type="common">Pacific beetle cockroach</name>
    <dbReference type="NCBI Taxonomy" id="6984"/>
    <lineage>
        <taxon>Eukaryota</taxon>
        <taxon>Metazoa</taxon>
        <taxon>Ecdysozoa</taxon>
        <taxon>Arthropoda</taxon>
        <taxon>Hexapoda</taxon>
        <taxon>Insecta</taxon>
        <taxon>Pterygota</taxon>
        <taxon>Neoptera</taxon>
        <taxon>Polyneoptera</taxon>
        <taxon>Dictyoptera</taxon>
        <taxon>Blattodea</taxon>
        <taxon>Blaberoidea</taxon>
        <taxon>Blaberidae</taxon>
        <taxon>Diplopterinae</taxon>
        <taxon>Diploptera</taxon>
    </lineage>
</organism>
<reference evidence="3" key="2">
    <citation type="submission" date="2023-05" db="EMBL/GenBank/DDBJ databases">
        <authorList>
            <person name="Fouks B."/>
        </authorList>
    </citation>
    <scope>NUCLEOTIDE SEQUENCE</scope>
    <source>
        <strain evidence="3">Stay&amp;Tobe</strain>
        <tissue evidence="3">Testes</tissue>
    </source>
</reference>
<accession>A0AAD8ELD0</accession>
<proteinExistence type="predicted"/>